<dbReference type="Pfam" id="PF01553">
    <property type="entry name" value="Acyltransferase"/>
    <property type="match status" value="1"/>
</dbReference>
<dbReference type="Pfam" id="PF00501">
    <property type="entry name" value="AMP-binding"/>
    <property type="match status" value="1"/>
</dbReference>
<dbReference type="PANTHER" id="PTHR43201">
    <property type="entry name" value="ACYL-COA SYNTHETASE"/>
    <property type="match status" value="1"/>
</dbReference>
<comment type="caution">
    <text evidence="4">The sequence shown here is derived from an EMBL/GenBank/DDBJ whole genome shotgun (WGS) entry which is preliminary data.</text>
</comment>
<dbReference type="InterPro" id="IPR002123">
    <property type="entry name" value="Plipid/glycerol_acylTrfase"/>
</dbReference>
<dbReference type="SMART" id="SM00563">
    <property type="entry name" value="PlsC"/>
    <property type="match status" value="1"/>
</dbReference>
<evidence type="ECO:0000256" key="2">
    <source>
        <dbReference type="ARBA" id="ARBA00022598"/>
    </source>
</evidence>
<dbReference type="InterPro" id="IPR020845">
    <property type="entry name" value="AMP-binding_CS"/>
</dbReference>
<evidence type="ECO:0000259" key="3">
    <source>
        <dbReference type="SMART" id="SM00563"/>
    </source>
</evidence>
<evidence type="ECO:0000256" key="1">
    <source>
        <dbReference type="ARBA" id="ARBA00006432"/>
    </source>
</evidence>
<protein>
    <submittedName>
        <fullName evidence="4">AMP-dependent synthetase and ligase</fullName>
    </submittedName>
</protein>
<dbReference type="EMBL" id="ABOX02000045">
    <property type="protein sequence ID" value="EEF58324.1"/>
    <property type="molecule type" value="Genomic_DNA"/>
</dbReference>
<dbReference type="RefSeq" id="WP_007417609.1">
    <property type="nucleotide sequence ID" value="NZ_ABOX02000045.1"/>
</dbReference>
<dbReference type="Gene3D" id="3.30.300.30">
    <property type="match status" value="1"/>
</dbReference>
<organism evidence="4 5">
    <name type="scientific">Pedosphaera parvula (strain Ellin514)</name>
    <dbReference type="NCBI Taxonomy" id="320771"/>
    <lineage>
        <taxon>Bacteria</taxon>
        <taxon>Pseudomonadati</taxon>
        <taxon>Verrucomicrobiota</taxon>
        <taxon>Pedosphaerae</taxon>
        <taxon>Pedosphaerales</taxon>
        <taxon>Pedosphaeraceae</taxon>
        <taxon>Pedosphaera</taxon>
    </lineage>
</organism>
<dbReference type="GO" id="GO:0016746">
    <property type="term" value="F:acyltransferase activity"/>
    <property type="evidence" value="ECO:0007669"/>
    <property type="project" value="InterPro"/>
</dbReference>
<keyword evidence="5" id="KW-1185">Reference proteome</keyword>
<evidence type="ECO:0000313" key="5">
    <source>
        <dbReference type="Proteomes" id="UP000003688"/>
    </source>
</evidence>
<name>B9XP73_PEDPL</name>
<evidence type="ECO:0000313" key="4">
    <source>
        <dbReference type="EMBL" id="EEF58324.1"/>
    </source>
</evidence>
<reference evidence="4 5" key="1">
    <citation type="journal article" date="2011" name="J. Bacteriol.">
        <title>Genome sequence of 'Pedosphaera parvula' Ellin514, an aerobic Verrucomicrobial isolate from pasture soil.</title>
        <authorList>
            <person name="Kant R."/>
            <person name="van Passel M.W."/>
            <person name="Sangwan P."/>
            <person name="Palva A."/>
            <person name="Lucas S."/>
            <person name="Copeland A."/>
            <person name="Lapidus A."/>
            <person name="Glavina Del Rio T."/>
            <person name="Dalin E."/>
            <person name="Tice H."/>
            <person name="Bruce D."/>
            <person name="Goodwin L."/>
            <person name="Pitluck S."/>
            <person name="Chertkov O."/>
            <person name="Larimer F.W."/>
            <person name="Land M.L."/>
            <person name="Hauser L."/>
            <person name="Brettin T.S."/>
            <person name="Detter J.C."/>
            <person name="Han S."/>
            <person name="de Vos W.M."/>
            <person name="Janssen P.H."/>
            <person name="Smidt H."/>
        </authorList>
    </citation>
    <scope>NUCLEOTIDE SEQUENCE [LARGE SCALE GENOMIC DNA]</scope>
    <source>
        <strain evidence="4 5">Ellin514</strain>
    </source>
</reference>
<dbReference type="PROSITE" id="PS00455">
    <property type="entry name" value="AMP_BINDING"/>
    <property type="match status" value="1"/>
</dbReference>
<sequence length="714" mass="79570">MKSFLRTLLRWLYGFRAYNETVLSSPGPVLLTPNHVSWIDWLFLGVCLEDDWKFVVSSVSAQTSWLHRKIMLNKRTFPIDTTSPFAVKRMAEHLQGGGRLVLFAEGRLSRTGTLMKLFDGTGFLLHKTSAKVITCYLRGANRLPLCPHPGWRKWFPKVTAHFSEVLTHPEAKNLSTAQARAKLTAWLRDRMVEQQFQVEMDFGPQNVLSAILDSAKQMPKMEVLEDATRQNLTYRRLIVGADVLSKPLQAALSPKSERVGILLPNVATLPVSLLSLWKLGKVPAILNYSTGTATMLACAQLAGFKQIITSKLFLERARLKVEPLIESGIEMIYLEDIRARVTGSQKFSSLLKITLDANSFLPDSGRGEFIDPASTAVVLFTSGSEGVPKGVELTHRNLLSNMRQMLAATDIMDTDRLFNCLPLFHSFGLTVGTLLPLVRGLYVFIYPSPLHYRIVPAALYDTDCTVFLSTNTFLNGYARRAHPYDFRSMRYLFAAAEKLQESTAQTWSQKFGVRVLEGYGATECSPCVSVNTPLNPKYGSVGRLLPGIEFKLEKVEGVEEGGRLFVRGPNVMRGYLNPDAEAKFKELDGWYDTGDIVSVDSDGYLFVRGRLKRFAKVSGEMVSLTAVEDALAGAFPQYGLRCQVAIITRPDEGKGEVLIAVTNEPKMQLEEIRGAIKAKGLTNLSVPREIKVVREIPKLGTGKINHRELVKLLT</sequence>
<dbReference type="STRING" id="320771.Cflav_PD1263"/>
<dbReference type="PANTHER" id="PTHR43201:SF5">
    <property type="entry name" value="MEDIUM-CHAIN ACYL-COA LIGASE ACSF2, MITOCHONDRIAL"/>
    <property type="match status" value="1"/>
</dbReference>
<dbReference type="InterPro" id="IPR000873">
    <property type="entry name" value="AMP-dep_synth/lig_dom"/>
</dbReference>
<dbReference type="SUPFAM" id="SSF56801">
    <property type="entry name" value="Acetyl-CoA synthetase-like"/>
    <property type="match status" value="1"/>
</dbReference>
<keyword evidence="2 4" id="KW-0436">Ligase</keyword>
<proteinExistence type="inferred from homology"/>
<comment type="similarity">
    <text evidence="1">Belongs to the ATP-dependent AMP-binding enzyme family.</text>
</comment>
<dbReference type="InterPro" id="IPR042099">
    <property type="entry name" value="ANL_N_sf"/>
</dbReference>
<dbReference type="OrthoDB" id="9757771at2"/>
<dbReference type="Proteomes" id="UP000003688">
    <property type="component" value="Unassembled WGS sequence"/>
</dbReference>
<dbReference type="InterPro" id="IPR045851">
    <property type="entry name" value="AMP-bd_C_sf"/>
</dbReference>
<dbReference type="Gene3D" id="3.40.50.12780">
    <property type="entry name" value="N-terminal domain of ligase-like"/>
    <property type="match status" value="1"/>
</dbReference>
<dbReference type="SUPFAM" id="SSF69593">
    <property type="entry name" value="Glycerol-3-phosphate (1)-acyltransferase"/>
    <property type="match status" value="1"/>
</dbReference>
<dbReference type="AlphaFoldDB" id="B9XP73"/>
<accession>B9XP73</accession>
<feature type="domain" description="Phospholipid/glycerol acyltransferase" evidence="3">
    <location>
        <begin position="29"/>
        <end position="140"/>
    </location>
</feature>
<dbReference type="GO" id="GO:0006631">
    <property type="term" value="P:fatty acid metabolic process"/>
    <property type="evidence" value="ECO:0007669"/>
    <property type="project" value="TreeGrafter"/>
</dbReference>
<dbReference type="CDD" id="cd07989">
    <property type="entry name" value="LPLAT_AGPAT-like"/>
    <property type="match status" value="1"/>
</dbReference>
<dbReference type="GO" id="GO:0031956">
    <property type="term" value="F:medium-chain fatty acid-CoA ligase activity"/>
    <property type="evidence" value="ECO:0007669"/>
    <property type="project" value="TreeGrafter"/>
</dbReference>
<gene>
    <name evidence="4" type="ORF">Cflav_PD1263</name>
</gene>